<dbReference type="EMBL" id="ABEU02000002">
    <property type="protein sequence ID" value="PNR59248.1"/>
    <property type="molecule type" value="Genomic_DNA"/>
</dbReference>
<evidence type="ECO:0000313" key="3">
    <source>
        <dbReference type="Proteomes" id="UP000006727"/>
    </source>
</evidence>
<dbReference type="Proteomes" id="UP000006727">
    <property type="component" value="Chromosome 2"/>
</dbReference>
<accession>A0A2K1KZP7</accession>
<dbReference type="PANTHER" id="PTHR47262">
    <property type="entry name" value="OS02G0132600 PROTEIN"/>
    <property type="match status" value="1"/>
</dbReference>
<evidence type="ECO:0000313" key="1">
    <source>
        <dbReference type="EMBL" id="PNR59248.1"/>
    </source>
</evidence>
<dbReference type="Gene3D" id="1.25.40.10">
    <property type="entry name" value="Tetratricopeptide repeat domain"/>
    <property type="match status" value="1"/>
</dbReference>
<gene>
    <name evidence="1" type="ORF">PHYPA_002039</name>
</gene>
<sequence length="176" mass="20126">MKEMDATGVKPDVHAYRLLIFACSLSKDEDRADQAALGKVGNLNRMFEVFEDARGADKWNFMNLRQHAEHLNVRCLNAVLACIHHNQLGVKGSRVFHSGDISALNQLVEVMERREASTRTAANRAMGVQIRERPSKRQRRSFETAWLLRLRNLGRELQVLHFEGGELQQCYSSYSL</sequence>
<reference evidence="1 3" key="1">
    <citation type="journal article" date="2008" name="Science">
        <title>The Physcomitrella genome reveals evolutionary insights into the conquest of land by plants.</title>
        <authorList>
            <person name="Rensing S."/>
            <person name="Lang D."/>
            <person name="Zimmer A."/>
            <person name="Terry A."/>
            <person name="Salamov A."/>
            <person name="Shapiro H."/>
            <person name="Nishiyama T."/>
            <person name="Perroud P.-F."/>
            <person name="Lindquist E."/>
            <person name="Kamisugi Y."/>
            <person name="Tanahashi T."/>
            <person name="Sakakibara K."/>
            <person name="Fujita T."/>
            <person name="Oishi K."/>
            <person name="Shin-I T."/>
            <person name="Kuroki Y."/>
            <person name="Toyoda A."/>
            <person name="Suzuki Y."/>
            <person name="Hashimoto A."/>
            <person name="Yamaguchi K."/>
            <person name="Sugano A."/>
            <person name="Kohara Y."/>
            <person name="Fujiyama A."/>
            <person name="Anterola A."/>
            <person name="Aoki S."/>
            <person name="Ashton N."/>
            <person name="Barbazuk W.B."/>
            <person name="Barker E."/>
            <person name="Bennetzen J."/>
            <person name="Bezanilla M."/>
            <person name="Blankenship R."/>
            <person name="Cho S.H."/>
            <person name="Dutcher S."/>
            <person name="Estelle M."/>
            <person name="Fawcett J.A."/>
            <person name="Gundlach H."/>
            <person name="Hanada K."/>
            <person name="Heyl A."/>
            <person name="Hicks K.A."/>
            <person name="Hugh J."/>
            <person name="Lohr M."/>
            <person name="Mayer K."/>
            <person name="Melkozernov A."/>
            <person name="Murata T."/>
            <person name="Nelson D."/>
            <person name="Pils B."/>
            <person name="Prigge M."/>
            <person name="Reiss B."/>
            <person name="Renner T."/>
            <person name="Rombauts S."/>
            <person name="Rushton P."/>
            <person name="Sanderfoot A."/>
            <person name="Schween G."/>
            <person name="Shiu S.-H."/>
            <person name="Stueber K."/>
            <person name="Theodoulou F.L."/>
            <person name="Tu H."/>
            <person name="Van de Peer Y."/>
            <person name="Verrier P.J."/>
            <person name="Waters E."/>
            <person name="Wood A."/>
            <person name="Yang L."/>
            <person name="Cove D."/>
            <person name="Cuming A."/>
            <person name="Hasebe M."/>
            <person name="Lucas S."/>
            <person name="Mishler D.B."/>
            <person name="Reski R."/>
            <person name="Grigoriev I."/>
            <person name="Quatrano R.S."/>
            <person name="Boore J.L."/>
        </authorList>
    </citation>
    <scope>NUCLEOTIDE SEQUENCE [LARGE SCALE GENOMIC DNA]</scope>
    <source>
        <strain evidence="2 3">cv. Gransden 2004</strain>
    </source>
</reference>
<name>A0A2K1KZP7_PHYPA</name>
<dbReference type="AlphaFoldDB" id="A0A2K1KZP7"/>
<evidence type="ECO:0000313" key="2">
    <source>
        <dbReference type="EnsemblPlants" id="Pp3c2_1540V3.1"/>
    </source>
</evidence>
<dbReference type="Gramene" id="Pp3c2_1540V3.1">
    <property type="protein sequence ID" value="Pp3c2_1540V3.1"/>
    <property type="gene ID" value="Pp3c2_1540"/>
</dbReference>
<dbReference type="PANTHER" id="PTHR47262:SF1">
    <property type="entry name" value="OS02G0132600 PROTEIN"/>
    <property type="match status" value="1"/>
</dbReference>
<organism evidence="1">
    <name type="scientific">Physcomitrium patens</name>
    <name type="common">Spreading-leaved earth moss</name>
    <name type="synonym">Physcomitrella patens</name>
    <dbReference type="NCBI Taxonomy" id="3218"/>
    <lineage>
        <taxon>Eukaryota</taxon>
        <taxon>Viridiplantae</taxon>
        <taxon>Streptophyta</taxon>
        <taxon>Embryophyta</taxon>
        <taxon>Bryophyta</taxon>
        <taxon>Bryophytina</taxon>
        <taxon>Bryopsida</taxon>
        <taxon>Funariidae</taxon>
        <taxon>Funariales</taxon>
        <taxon>Funariaceae</taxon>
        <taxon>Physcomitrium</taxon>
    </lineage>
</organism>
<proteinExistence type="predicted"/>
<reference evidence="2" key="3">
    <citation type="submission" date="2020-12" db="UniProtKB">
        <authorList>
            <consortium name="EnsemblPlants"/>
        </authorList>
    </citation>
    <scope>IDENTIFICATION</scope>
</reference>
<dbReference type="InParanoid" id="A0A2K1KZP7"/>
<dbReference type="PaxDb" id="3218-PP1S243_31V6.1"/>
<dbReference type="InterPro" id="IPR011990">
    <property type="entry name" value="TPR-like_helical_dom_sf"/>
</dbReference>
<protein>
    <submittedName>
        <fullName evidence="1 2">Uncharacterized protein</fullName>
    </submittedName>
</protein>
<reference evidence="1 3" key="2">
    <citation type="journal article" date="2018" name="Plant J.">
        <title>The Physcomitrella patens chromosome-scale assembly reveals moss genome structure and evolution.</title>
        <authorList>
            <person name="Lang D."/>
            <person name="Ullrich K.K."/>
            <person name="Murat F."/>
            <person name="Fuchs J."/>
            <person name="Jenkins J."/>
            <person name="Haas F.B."/>
            <person name="Piednoel M."/>
            <person name="Gundlach H."/>
            <person name="Van Bel M."/>
            <person name="Meyberg R."/>
            <person name="Vives C."/>
            <person name="Morata J."/>
            <person name="Symeonidi A."/>
            <person name="Hiss M."/>
            <person name="Muchero W."/>
            <person name="Kamisugi Y."/>
            <person name="Saleh O."/>
            <person name="Blanc G."/>
            <person name="Decker E.L."/>
            <person name="van Gessel N."/>
            <person name="Grimwood J."/>
            <person name="Hayes R.D."/>
            <person name="Graham S.W."/>
            <person name="Gunter L.E."/>
            <person name="McDaniel S.F."/>
            <person name="Hoernstein S.N.W."/>
            <person name="Larsson A."/>
            <person name="Li F.W."/>
            <person name="Perroud P.F."/>
            <person name="Phillips J."/>
            <person name="Ranjan P."/>
            <person name="Rokshar D.S."/>
            <person name="Rothfels C.J."/>
            <person name="Schneider L."/>
            <person name="Shu S."/>
            <person name="Stevenson D.W."/>
            <person name="Thummler F."/>
            <person name="Tillich M."/>
            <person name="Villarreal Aguilar J.C."/>
            <person name="Widiez T."/>
            <person name="Wong G.K."/>
            <person name="Wymore A."/>
            <person name="Zhang Y."/>
            <person name="Zimmer A.D."/>
            <person name="Quatrano R.S."/>
            <person name="Mayer K.F.X."/>
            <person name="Goodstein D."/>
            <person name="Casacuberta J.M."/>
            <person name="Vandepoele K."/>
            <person name="Reski R."/>
            <person name="Cuming A.C."/>
            <person name="Tuskan G.A."/>
            <person name="Maumus F."/>
            <person name="Salse J."/>
            <person name="Schmutz J."/>
            <person name="Rensing S.A."/>
        </authorList>
    </citation>
    <scope>NUCLEOTIDE SEQUENCE [LARGE SCALE GENOMIC DNA]</scope>
    <source>
        <strain evidence="2 3">cv. Gransden 2004</strain>
    </source>
</reference>
<keyword evidence="3" id="KW-1185">Reference proteome</keyword>
<dbReference type="EnsemblPlants" id="Pp3c2_1540V3.1">
    <property type="protein sequence ID" value="Pp3c2_1540V3.1"/>
    <property type="gene ID" value="Pp3c2_1540"/>
</dbReference>